<dbReference type="InterPro" id="IPR006311">
    <property type="entry name" value="TAT_signal"/>
</dbReference>
<protein>
    <submittedName>
        <fullName evidence="16">TonB-dependent receptor</fullName>
    </submittedName>
</protein>
<gene>
    <name evidence="16" type="ORF">K7G82_23140</name>
</gene>
<dbReference type="InterPro" id="IPR027385">
    <property type="entry name" value="Beta-barrel_OMP"/>
</dbReference>
<keyword evidence="16" id="KW-0675">Receptor</keyword>
<dbReference type="Pfam" id="PF13505">
    <property type="entry name" value="OMP_b-brl"/>
    <property type="match status" value="1"/>
</dbReference>
<evidence type="ECO:0000256" key="6">
    <source>
        <dbReference type="ARBA" id="ARBA00022692"/>
    </source>
</evidence>
<dbReference type="Gene3D" id="3.55.50.30">
    <property type="match status" value="1"/>
</dbReference>
<dbReference type="InterPro" id="IPR011250">
    <property type="entry name" value="OMP/PagP_B-barrel"/>
</dbReference>
<evidence type="ECO:0000256" key="2">
    <source>
        <dbReference type="ARBA" id="ARBA00009810"/>
    </source>
</evidence>
<evidence type="ECO:0000256" key="11">
    <source>
        <dbReference type="ARBA" id="ARBA00023237"/>
    </source>
</evidence>
<dbReference type="RefSeq" id="WP_222992314.1">
    <property type="nucleotide sequence ID" value="NZ_JAINVV010000011.1"/>
</dbReference>
<dbReference type="PANTHER" id="PTHR30069:SF41">
    <property type="entry name" value="HEME_HEMOPEXIN UTILIZATION PROTEIN C"/>
    <property type="match status" value="1"/>
</dbReference>
<keyword evidence="6 12" id="KW-0812">Transmembrane</keyword>
<comment type="similarity">
    <text evidence="2 12 13">Belongs to the TonB-dependent receptor family.</text>
</comment>
<keyword evidence="11 12" id="KW-0998">Cell outer membrane</keyword>
<keyword evidence="5" id="KW-0410">Iron transport</keyword>
<sequence>MTGISRIRLMAGLLAGAALTGALPPPAAQAQAQKRISIPAQSLDSALHALMDATGIQITYSSALSAGKRSAAVSGDMSATAALSRLLDGTGLSYRQTGTRAFTLEAAPQAGADGATLLGTLRVEGAADGGGAAGTGSAGWDGTPGTEYRTPGSVAIVRREVIERFPGTSPADLLKSAPGVFSGEARGSGGLNPNVRGLQGQGRVAVTVDGTTNGTTVYRGYQGIGSRTYVDRDFIGSIAIEKGPATGPGGTGAIGGTVAMTTITPDDIVAEGASIGIRLKGSLTGNTTGLDIAYRASKLGDDNGLRQPIDRPGALSPTAGSASIALGIKSDLFDLVGGFSHRRAGNYHAGTNGKGAPRPGSAPSYCIANPEWCGDVLQWYAAPGRTRFVGGEEVLNTSNETKSGLVKATVRFAPDHALELSYAKYVSKFGENYPASIYRNTDTVGQGRLSTSDLDRYAARYAWDPASELIHLKADAWATDLVEASQALGNGSSGPKFVKMRGGEISNRSRVGLGGGEFVAEYGLQYLYEKTGPVAEMWDGIPGREGSRNETSAWLRTRLAPAKWLMVDGGFRYTGYRLHDKLARPTDPERKDNALGFSFGATVEPVDGLQFFASYRDAVRMPALLEATRGFIMSADPALRPERAHDWEFGANFSRRNALSDGDDLGLKLVYFDNDIEDYISRRYNTSTYSMFIFNIDRAKFAGVEAALNYKTGGFSLDASATRYTDIAFCRRAEPCKKSSLAADYATNHIPPEFSLNLLLTQKLFDERLTLSGRLSHVGKRTVPFEVPAGGASPFISAIPWDPYTTVDLFASARIAKGVDLELGVENVGDVYYVEPLSLGLVPAPGRTVRLGITAALSPATNDGAGIAPFWSRKHARAEGSYDWTGFHIGASGGYQNGGVAITGLEIGVNAQPIEWREYELGDADAGIYGVQAGYTYQLNSLFALGVEGDYSWSKAGISGIPYTRALAQVSYDKFLSVRARAGVTLDRWFVYGSAGWVRADTELLYKRDRTVSFADSGRSQGYTAGGGVEFALADHIALRAEYRFQDMKSTRFTGTYEIAEWDQLFDFQAKTRLKTDQVRLGVNLRF</sequence>
<organism evidence="16 17">
    <name type="scientific">Sphingomonas colocasiae</name>
    <dbReference type="NCBI Taxonomy" id="1848973"/>
    <lineage>
        <taxon>Bacteria</taxon>
        <taxon>Pseudomonadati</taxon>
        <taxon>Pseudomonadota</taxon>
        <taxon>Alphaproteobacteria</taxon>
        <taxon>Sphingomonadales</taxon>
        <taxon>Sphingomonadaceae</taxon>
        <taxon>Sphingomonas</taxon>
    </lineage>
</organism>
<evidence type="ECO:0000256" key="12">
    <source>
        <dbReference type="PROSITE-ProRule" id="PRU01360"/>
    </source>
</evidence>
<evidence type="ECO:0000256" key="9">
    <source>
        <dbReference type="ARBA" id="ARBA00023077"/>
    </source>
</evidence>
<dbReference type="SMART" id="SM00965">
    <property type="entry name" value="STN"/>
    <property type="match status" value="1"/>
</dbReference>
<dbReference type="Gene3D" id="2.40.160.20">
    <property type="match status" value="1"/>
</dbReference>
<dbReference type="InterPro" id="IPR011662">
    <property type="entry name" value="Secretin/TonB_short_N"/>
</dbReference>
<dbReference type="InterPro" id="IPR036942">
    <property type="entry name" value="Beta-barrel_TonB_sf"/>
</dbReference>
<evidence type="ECO:0000256" key="13">
    <source>
        <dbReference type="RuleBase" id="RU003357"/>
    </source>
</evidence>
<dbReference type="SUPFAM" id="SSF56925">
    <property type="entry name" value="OMPA-like"/>
    <property type="match status" value="1"/>
</dbReference>
<evidence type="ECO:0000256" key="10">
    <source>
        <dbReference type="ARBA" id="ARBA00023136"/>
    </source>
</evidence>
<keyword evidence="5" id="KW-0406">Ion transport</keyword>
<keyword evidence="8" id="KW-0408">Iron</keyword>
<evidence type="ECO:0000256" key="4">
    <source>
        <dbReference type="ARBA" id="ARBA00022452"/>
    </source>
</evidence>
<dbReference type="Pfam" id="PF07660">
    <property type="entry name" value="STN"/>
    <property type="match status" value="1"/>
</dbReference>
<proteinExistence type="inferred from homology"/>
<evidence type="ECO:0000259" key="15">
    <source>
        <dbReference type="SMART" id="SM00965"/>
    </source>
</evidence>
<dbReference type="Pfam" id="PF00593">
    <property type="entry name" value="TonB_dep_Rec_b-barrel"/>
    <property type="match status" value="1"/>
</dbReference>
<dbReference type="InterPro" id="IPR000531">
    <property type="entry name" value="Beta-barrel_TonB"/>
</dbReference>
<dbReference type="InterPro" id="IPR012910">
    <property type="entry name" value="Plug_dom"/>
</dbReference>
<dbReference type="InterPro" id="IPR039426">
    <property type="entry name" value="TonB-dep_rcpt-like"/>
</dbReference>
<evidence type="ECO:0000256" key="7">
    <source>
        <dbReference type="ARBA" id="ARBA00022729"/>
    </source>
</evidence>
<evidence type="ECO:0000313" key="17">
    <source>
        <dbReference type="Proteomes" id="UP000706039"/>
    </source>
</evidence>
<evidence type="ECO:0000256" key="5">
    <source>
        <dbReference type="ARBA" id="ARBA00022496"/>
    </source>
</evidence>
<comment type="subcellular location">
    <subcellularLocation>
        <location evidence="1 12">Cell outer membrane</location>
        <topology evidence="1 12">Multi-pass membrane protein</topology>
    </subcellularLocation>
</comment>
<keyword evidence="10 12" id="KW-0472">Membrane</keyword>
<comment type="caution">
    <text evidence="16">The sequence shown here is derived from an EMBL/GenBank/DDBJ whole genome shotgun (WGS) entry which is preliminary data.</text>
</comment>
<feature type="signal peptide" evidence="14">
    <location>
        <begin position="1"/>
        <end position="30"/>
    </location>
</feature>
<dbReference type="PROSITE" id="PS52016">
    <property type="entry name" value="TONB_DEPENDENT_REC_3"/>
    <property type="match status" value="1"/>
</dbReference>
<reference evidence="16 17" key="1">
    <citation type="submission" date="2021-08" db="EMBL/GenBank/DDBJ databases">
        <authorList>
            <person name="Tuo L."/>
        </authorList>
    </citation>
    <scope>NUCLEOTIDE SEQUENCE [LARGE SCALE GENOMIC DNA]</scope>
    <source>
        <strain evidence="16 17">JCM 31229</strain>
    </source>
</reference>
<dbReference type="InterPro" id="IPR037066">
    <property type="entry name" value="Plug_dom_sf"/>
</dbReference>
<evidence type="ECO:0000313" key="16">
    <source>
        <dbReference type="EMBL" id="MBY8825217.1"/>
    </source>
</evidence>
<evidence type="ECO:0000256" key="8">
    <source>
        <dbReference type="ARBA" id="ARBA00023004"/>
    </source>
</evidence>
<accession>A0ABS7PV34</accession>
<dbReference type="EMBL" id="JAINVV010000011">
    <property type="protein sequence ID" value="MBY8825217.1"/>
    <property type="molecule type" value="Genomic_DNA"/>
</dbReference>
<dbReference type="PANTHER" id="PTHR30069">
    <property type="entry name" value="TONB-DEPENDENT OUTER MEMBRANE RECEPTOR"/>
    <property type="match status" value="1"/>
</dbReference>
<feature type="domain" description="Secretin/TonB short N-terminal" evidence="15">
    <location>
        <begin position="56"/>
        <end position="107"/>
    </location>
</feature>
<dbReference type="Gene3D" id="2.40.170.20">
    <property type="entry name" value="TonB-dependent receptor, beta-barrel domain"/>
    <property type="match status" value="1"/>
</dbReference>
<keyword evidence="4 12" id="KW-1134">Transmembrane beta strand</keyword>
<dbReference type="SUPFAM" id="SSF56935">
    <property type="entry name" value="Porins"/>
    <property type="match status" value="1"/>
</dbReference>
<evidence type="ECO:0000256" key="3">
    <source>
        <dbReference type="ARBA" id="ARBA00022448"/>
    </source>
</evidence>
<keyword evidence="17" id="KW-1185">Reference proteome</keyword>
<dbReference type="Proteomes" id="UP000706039">
    <property type="component" value="Unassembled WGS sequence"/>
</dbReference>
<dbReference type="Gene3D" id="2.170.130.10">
    <property type="entry name" value="TonB-dependent receptor, plug domain"/>
    <property type="match status" value="1"/>
</dbReference>
<evidence type="ECO:0000256" key="1">
    <source>
        <dbReference type="ARBA" id="ARBA00004571"/>
    </source>
</evidence>
<name>A0ABS7PV34_9SPHN</name>
<keyword evidence="3 12" id="KW-0813">Transport</keyword>
<evidence type="ECO:0000256" key="14">
    <source>
        <dbReference type="SAM" id="SignalP"/>
    </source>
</evidence>
<dbReference type="PROSITE" id="PS51318">
    <property type="entry name" value="TAT"/>
    <property type="match status" value="1"/>
</dbReference>
<feature type="chain" id="PRO_5046231005" evidence="14">
    <location>
        <begin position="31"/>
        <end position="1087"/>
    </location>
</feature>
<dbReference type="Pfam" id="PF07715">
    <property type="entry name" value="Plug"/>
    <property type="match status" value="1"/>
</dbReference>
<keyword evidence="9 13" id="KW-0798">TonB box</keyword>
<keyword evidence="7 14" id="KW-0732">Signal</keyword>